<evidence type="ECO:0000259" key="4">
    <source>
        <dbReference type="PROSITE" id="PS50995"/>
    </source>
</evidence>
<dbReference type="GO" id="GO:0003677">
    <property type="term" value="F:DNA binding"/>
    <property type="evidence" value="ECO:0007669"/>
    <property type="project" value="UniProtKB-KW"/>
</dbReference>
<dbReference type="SMART" id="SM00347">
    <property type="entry name" value="HTH_MARR"/>
    <property type="match status" value="1"/>
</dbReference>
<keyword evidence="2" id="KW-0238">DNA-binding</keyword>
<dbReference type="InterPro" id="IPR023187">
    <property type="entry name" value="Tscrpt_reg_MarR-type_CS"/>
</dbReference>
<dbReference type="PANTHER" id="PTHR39515:SF2">
    <property type="entry name" value="HTH-TYPE TRANSCRIPTIONAL REGULATOR RV0880"/>
    <property type="match status" value="1"/>
</dbReference>
<keyword evidence="3" id="KW-0804">Transcription</keyword>
<dbReference type="InterPro" id="IPR036390">
    <property type="entry name" value="WH_DNA-bd_sf"/>
</dbReference>
<dbReference type="PROSITE" id="PS01117">
    <property type="entry name" value="HTH_MARR_1"/>
    <property type="match status" value="1"/>
</dbReference>
<feature type="domain" description="HTH marR-type" evidence="4">
    <location>
        <begin position="1"/>
        <end position="106"/>
    </location>
</feature>
<dbReference type="Gene3D" id="1.10.10.10">
    <property type="entry name" value="Winged helix-like DNA-binding domain superfamily/Winged helix DNA-binding domain"/>
    <property type="match status" value="1"/>
</dbReference>
<dbReference type="AlphaFoldDB" id="A0A0U4CGY8"/>
<dbReference type="STRING" id="2041.AERYTH_08125"/>
<evidence type="ECO:0000313" key="6">
    <source>
        <dbReference type="Proteomes" id="UP000067689"/>
    </source>
</evidence>
<dbReference type="InterPro" id="IPR000835">
    <property type="entry name" value="HTH_MarR-typ"/>
</dbReference>
<dbReference type="SUPFAM" id="SSF46785">
    <property type="entry name" value="Winged helix' DNA-binding domain"/>
    <property type="match status" value="1"/>
</dbReference>
<dbReference type="PANTHER" id="PTHR39515">
    <property type="entry name" value="CONSERVED PROTEIN"/>
    <property type="match status" value="1"/>
</dbReference>
<evidence type="ECO:0000313" key="5">
    <source>
        <dbReference type="EMBL" id="ALX04661.1"/>
    </source>
</evidence>
<dbReference type="InterPro" id="IPR052526">
    <property type="entry name" value="HTH-type_Bedaq_tolerance"/>
</dbReference>
<dbReference type="KEGG" id="aer:AERYTH_08125"/>
<accession>A0A0U4CGY8</accession>
<dbReference type="PROSITE" id="PS50995">
    <property type="entry name" value="HTH_MARR_2"/>
    <property type="match status" value="1"/>
</dbReference>
<organism evidence="5 6">
    <name type="scientific">Aeromicrobium erythreum</name>
    <dbReference type="NCBI Taxonomy" id="2041"/>
    <lineage>
        <taxon>Bacteria</taxon>
        <taxon>Bacillati</taxon>
        <taxon>Actinomycetota</taxon>
        <taxon>Actinomycetes</taxon>
        <taxon>Propionibacteriales</taxon>
        <taxon>Nocardioidaceae</taxon>
        <taxon>Aeromicrobium</taxon>
    </lineage>
</organism>
<evidence type="ECO:0000256" key="3">
    <source>
        <dbReference type="ARBA" id="ARBA00023163"/>
    </source>
</evidence>
<keyword evidence="6" id="KW-1185">Reference proteome</keyword>
<dbReference type="InterPro" id="IPR036388">
    <property type="entry name" value="WH-like_DNA-bd_sf"/>
</dbReference>
<dbReference type="Proteomes" id="UP000067689">
    <property type="component" value="Chromosome"/>
</dbReference>
<dbReference type="GO" id="GO:0003700">
    <property type="term" value="F:DNA-binding transcription factor activity"/>
    <property type="evidence" value="ECO:0007669"/>
    <property type="project" value="InterPro"/>
</dbReference>
<keyword evidence="1" id="KW-0805">Transcription regulation</keyword>
<proteinExistence type="predicted"/>
<dbReference type="EMBL" id="CP011502">
    <property type="protein sequence ID" value="ALX04661.1"/>
    <property type="molecule type" value="Genomic_DNA"/>
</dbReference>
<evidence type="ECO:0000256" key="1">
    <source>
        <dbReference type="ARBA" id="ARBA00023015"/>
    </source>
</evidence>
<evidence type="ECO:0000256" key="2">
    <source>
        <dbReference type="ARBA" id="ARBA00023125"/>
    </source>
</evidence>
<reference evidence="5 6" key="1">
    <citation type="journal article" date="1991" name="Int. J. Syst. Bacteriol.">
        <title>Description of the erythromycin-producing bacterium Arthrobacter sp. strain NRRL B-3381 as Aeromicrobium erythreum gen. nov., sp. nov.</title>
        <authorList>
            <person name="Miller E.S."/>
            <person name="Woese C.R."/>
            <person name="Brenner S."/>
        </authorList>
    </citation>
    <scope>NUCLEOTIDE SEQUENCE [LARGE SCALE GENOMIC DNA]</scope>
    <source>
        <strain evidence="5 6">AR18</strain>
    </source>
</reference>
<dbReference type="PATRIC" id="fig|2041.4.peg.1704"/>
<name>A0A0U4CGY8_9ACTN</name>
<protein>
    <recommendedName>
        <fullName evidence="4">HTH marR-type domain-containing protein</fullName>
    </recommendedName>
</protein>
<gene>
    <name evidence="5" type="ORF">AERYTH_08125</name>
</gene>
<dbReference type="Pfam" id="PF01047">
    <property type="entry name" value="MarR"/>
    <property type="match status" value="1"/>
</dbReference>
<sequence length="116" mass="12386">MSRTAAGTLSALDRHGPSRVSDLTRLEAVGQPAMTGLVQRLEATGLVSRTSDPSDRRATLVAITDAGRSALAERRRSQDALIAARLGRLSPDRLDALGHAVDALVELTQEDHDQPH</sequence>